<gene>
    <name evidence="1" type="ORF">EDC14_102830</name>
</gene>
<name>A0A4R1R8S9_HYDET</name>
<evidence type="ECO:0000313" key="2">
    <source>
        <dbReference type="Proteomes" id="UP000295008"/>
    </source>
</evidence>
<dbReference type="Proteomes" id="UP000295008">
    <property type="component" value="Unassembled WGS sequence"/>
</dbReference>
<sequence length="64" mass="7312">MVKRIKIQGQLALELDLVYFNRVQDFEETMSCYEESARYFLSGADPLPNPPAAPERCVHKPEVA</sequence>
<protein>
    <submittedName>
        <fullName evidence="1">Uncharacterized protein</fullName>
    </submittedName>
</protein>
<comment type="caution">
    <text evidence="1">The sequence shown here is derived from an EMBL/GenBank/DDBJ whole genome shotgun (WGS) entry which is preliminary data.</text>
</comment>
<accession>A0A4R1R8S9</accession>
<reference evidence="1 2" key="1">
    <citation type="submission" date="2019-03" db="EMBL/GenBank/DDBJ databases">
        <title>Genomic Encyclopedia of Type Strains, Phase IV (KMG-IV): sequencing the most valuable type-strain genomes for metagenomic binning, comparative biology and taxonomic classification.</title>
        <authorList>
            <person name="Goeker M."/>
        </authorList>
    </citation>
    <scope>NUCLEOTIDE SEQUENCE [LARGE SCALE GENOMIC DNA]</scope>
    <source>
        <strain evidence="1 2">LX-B</strain>
    </source>
</reference>
<organism evidence="1 2">
    <name type="scientific">Hydrogenispora ethanolica</name>
    <dbReference type="NCBI Taxonomy" id="1082276"/>
    <lineage>
        <taxon>Bacteria</taxon>
        <taxon>Bacillati</taxon>
        <taxon>Bacillota</taxon>
        <taxon>Hydrogenispora</taxon>
    </lineage>
</organism>
<dbReference type="EMBL" id="SLUN01000028">
    <property type="protein sequence ID" value="TCL62074.1"/>
    <property type="molecule type" value="Genomic_DNA"/>
</dbReference>
<evidence type="ECO:0000313" key="1">
    <source>
        <dbReference type="EMBL" id="TCL62074.1"/>
    </source>
</evidence>
<dbReference type="AlphaFoldDB" id="A0A4R1R8S9"/>
<proteinExistence type="predicted"/>
<dbReference type="RefSeq" id="WP_132015923.1">
    <property type="nucleotide sequence ID" value="NZ_SLUN01000028.1"/>
</dbReference>
<keyword evidence="2" id="KW-1185">Reference proteome</keyword>